<name>A0A0M5K848_LOCMI</name>
<dbReference type="InterPro" id="IPR004117">
    <property type="entry name" value="7tm6_olfct_rcpt"/>
</dbReference>
<keyword evidence="5 10" id="KW-0552">Olfaction</keyword>
<dbReference type="GO" id="GO:0005549">
    <property type="term" value="F:odorant binding"/>
    <property type="evidence" value="ECO:0007669"/>
    <property type="project" value="InterPro"/>
</dbReference>
<dbReference type="Pfam" id="PF02949">
    <property type="entry name" value="7tm_6"/>
    <property type="match status" value="1"/>
</dbReference>
<comment type="subcellular location">
    <subcellularLocation>
        <location evidence="1 10">Cell membrane</location>
        <topology evidence="1 10">Multi-pass membrane protein</topology>
    </subcellularLocation>
</comment>
<evidence type="ECO:0000256" key="10">
    <source>
        <dbReference type="RuleBase" id="RU351113"/>
    </source>
</evidence>
<dbReference type="PANTHER" id="PTHR21137:SF35">
    <property type="entry name" value="ODORANT RECEPTOR 19A-RELATED"/>
    <property type="match status" value="1"/>
</dbReference>
<feature type="transmembrane region" description="Helical" evidence="10">
    <location>
        <begin position="84"/>
        <end position="102"/>
    </location>
</feature>
<keyword evidence="7 10" id="KW-0472">Membrane</keyword>
<protein>
    <recommendedName>
        <fullName evidence="10">Odorant receptor</fullName>
    </recommendedName>
</protein>
<keyword evidence="8 10" id="KW-0675">Receptor</keyword>
<reference evidence="11" key="2">
    <citation type="submission" date="2015-02" db="EMBL/GenBank/DDBJ databases">
        <authorList>
            <person name="Torres C."/>
        </authorList>
    </citation>
    <scope>NUCLEOTIDE SEQUENCE</scope>
</reference>
<dbReference type="GO" id="GO:0007165">
    <property type="term" value="P:signal transduction"/>
    <property type="evidence" value="ECO:0007669"/>
    <property type="project" value="UniProtKB-KW"/>
</dbReference>
<comment type="caution">
    <text evidence="10">Lacks conserved residue(s) required for the propagation of feature annotation.</text>
</comment>
<proteinExistence type="evidence at transcript level"/>
<evidence type="ECO:0000256" key="9">
    <source>
        <dbReference type="ARBA" id="ARBA00023224"/>
    </source>
</evidence>
<feature type="transmembrane region" description="Helical" evidence="10">
    <location>
        <begin position="176"/>
        <end position="197"/>
    </location>
</feature>
<evidence type="ECO:0000256" key="8">
    <source>
        <dbReference type="ARBA" id="ARBA00023170"/>
    </source>
</evidence>
<keyword evidence="3 10" id="KW-0716">Sensory transduction</keyword>
<dbReference type="AlphaFoldDB" id="A0A0M5K848"/>
<evidence type="ECO:0000256" key="7">
    <source>
        <dbReference type="ARBA" id="ARBA00023136"/>
    </source>
</evidence>
<dbReference type="GO" id="GO:0005886">
    <property type="term" value="C:plasma membrane"/>
    <property type="evidence" value="ECO:0007669"/>
    <property type="project" value="UniProtKB-SubCell"/>
</dbReference>
<feature type="transmembrane region" description="Helical" evidence="10">
    <location>
        <begin position="285"/>
        <end position="306"/>
    </location>
</feature>
<feature type="transmembrane region" description="Helical" evidence="10">
    <location>
        <begin position="143"/>
        <end position="164"/>
    </location>
</feature>
<evidence type="ECO:0000256" key="5">
    <source>
        <dbReference type="ARBA" id="ARBA00022725"/>
    </source>
</evidence>
<dbReference type="PANTHER" id="PTHR21137">
    <property type="entry name" value="ODORANT RECEPTOR"/>
    <property type="match status" value="1"/>
</dbReference>
<comment type="similarity">
    <text evidence="10">Belongs to the insect chemoreceptor superfamily. Heteromeric odorant receptor channel (TC 1.A.69) family.</text>
</comment>
<evidence type="ECO:0000256" key="3">
    <source>
        <dbReference type="ARBA" id="ARBA00022606"/>
    </source>
</evidence>
<evidence type="ECO:0000256" key="6">
    <source>
        <dbReference type="ARBA" id="ARBA00022989"/>
    </source>
</evidence>
<accession>A0A0M5K848</accession>
<keyword evidence="2" id="KW-1003">Cell membrane</keyword>
<dbReference type="EMBL" id="KP843367">
    <property type="protein sequence ID" value="ALD51503.1"/>
    <property type="molecule type" value="mRNA"/>
</dbReference>
<keyword evidence="4 10" id="KW-0812">Transmembrane</keyword>
<feature type="transmembrane region" description="Helical" evidence="10">
    <location>
        <begin position="204"/>
        <end position="225"/>
    </location>
</feature>
<evidence type="ECO:0000256" key="4">
    <source>
        <dbReference type="ARBA" id="ARBA00022692"/>
    </source>
</evidence>
<evidence type="ECO:0000256" key="2">
    <source>
        <dbReference type="ARBA" id="ARBA00022475"/>
    </source>
</evidence>
<keyword evidence="6 10" id="KW-1133">Transmembrane helix</keyword>
<dbReference type="GO" id="GO:0004984">
    <property type="term" value="F:olfactory receptor activity"/>
    <property type="evidence" value="ECO:0007669"/>
    <property type="project" value="InterPro"/>
</dbReference>
<evidence type="ECO:0000256" key="1">
    <source>
        <dbReference type="ARBA" id="ARBA00004651"/>
    </source>
</evidence>
<sequence length="414" mass="45912">MKRGDTAVEEDEKDGEVLTWQETGGSVLKYNIRQLHVFGVWPLPGSAPFHAYTVLVSAIGLAGLAQDLAGVCACWGDLQEVTMALIHILSVSSGFVKLAFFVRRRRHFNALVRRTDRLVAAQGHFCDADATLRATFRASHRKAVYVTLLAYGYLSVQGVIWLPLPLIAHPGERRLPFMQMPAAATASVYVYALLYSLQCLSSMFVTFVGVTVDCFFAVVMIHTAVQFRILNTRISALRADAAVPVDTGTAVGGQTSEHDSLYKQLCQCIQTHQRLLRFVTYLDSVMNPIAMTQFTFGVIVVGITLFQASYSPSSSTMFKCVTWLPMPSTQIFLYCWGAHDIMDEGQSVSRALYSCGWVDAPPGFKRALRLVMSCAQRPISLTAGRVYAINRATFISLMNAAYSYYTLLRQFNSR</sequence>
<evidence type="ECO:0000313" key="11">
    <source>
        <dbReference type="EMBL" id="ALD51503.1"/>
    </source>
</evidence>
<reference evidence="11" key="1">
    <citation type="journal article" date="2015" name="Cell. Mol. Life Sci.">
        <title>Identification and functional analysis of olfactory receptor family reveal unusual characteristics of the olfactory system in the migratory locust.</title>
        <authorList>
            <person name="Wang Z."/>
            <person name="Yang P."/>
            <person name="Chen D."/>
            <person name="Jiang F."/>
            <person name="Li Y."/>
            <person name="Wang X."/>
            <person name="Kang L."/>
        </authorList>
    </citation>
    <scope>NUCLEOTIDE SEQUENCE</scope>
</reference>
<organism evidence="11">
    <name type="scientific">Locusta migratoria</name>
    <name type="common">Migratory locust</name>
    <dbReference type="NCBI Taxonomy" id="7004"/>
    <lineage>
        <taxon>Eukaryota</taxon>
        <taxon>Metazoa</taxon>
        <taxon>Ecdysozoa</taxon>
        <taxon>Arthropoda</taxon>
        <taxon>Hexapoda</taxon>
        <taxon>Insecta</taxon>
        <taxon>Pterygota</taxon>
        <taxon>Neoptera</taxon>
        <taxon>Polyneoptera</taxon>
        <taxon>Orthoptera</taxon>
        <taxon>Caelifera</taxon>
        <taxon>Acrididea</taxon>
        <taxon>Acridomorpha</taxon>
        <taxon>Acridoidea</taxon>
        <taxon>Acrididae</taxon>
        <taxon>Oedipodinae</taxon>
        <taxon>Locusta</taxon>
    </lineage>
</organism>
<keyword evidence="9 10" id="KW-0807">Transducer</keyword>